<dbReference type="GO" id="GO:0005634">
    <property type="term" value="C:nucleus"/>
    <property type="evidence" value="ECO:0007669"/>
    <property type="project" value="TreeGrafter"/>
</dbReference>
<sequence length="289" mass="32877">MSDYEALLKFNKVPINKEMINYICALTESIINIKNSNSMVSIALPPPPLAKFIKNICVKSNVQTPTLMATTVLLEKLKKIIPSNVYGIESTRHRIFLGCLILSAKSLNDSSPLNKHWAKYTESYIHLREVNTIERELLNYFDWNVSISQEELFSSLSYFLEPIKQDMMMKQRQNSLLMNIPSVNSSSIQLQEDLSCINHHNNIPLEETKTSLLSYSNSDYSLPSLASFQSYTDKDHSPSSVASSLVDEDNICNNDSIEIIDEINSKYIDNITQHNKITIKRSAALHSFF</sequence>
<dbReference type="PANTHER" id="PTHR15615">
    <property type="match status" value="1"/>
</dbReference>
<dbReference type="Proteomes" id="UP000005666">
    <property type="component" value="Chromosome 1"/>
</dbReference>
<dbReference type="OrthoDB" id="10250320at2759"/>
<dbReference type="InterPro" id="IPR036915">
    <property type="entry name" value="Cyclin-like_sf"/>
</dbReference>
<dbReference type="PIRSF" id="PIRSF016511">
    <property type="entry name" value="Cyclin_Pcl"/>
    <property type="match status" value="1"/>
</dbReference>
<evidence type="ECO:0000259" key="1">
    <source>
        <dbReference type="Pfam" id="PF00134"/>
    </source>
</evidence>
<dbReference type="SUPFAM" id="SSF47954">
    <property type="entry name" value="Cyclin-like"/>
    <property type="match status" value="1"/>
</dbReference>
<keyword evidence="3" id="KW-1185">Reference proteome</keyword>
<dbReference type="GO" id="GO:0019901">
    <property type="term" value="F:protein kinase binding"/>
    <property type="evidence" value="ECO:0007669"/>
    <property type="project" value="InterPro"/>
</dbReference>
<dbReference type="Gene3D" id="1.10.472.10">
    <property type="entry name" value="Cyclin-like"/>
    <property type="match status" value="1"/>
</dbReference>
<dbReference type="HOGENOM" id="CLU_018149_0_0_1"/>
<dbReference type="InterPro" id="IPR013922">
    <property type="entry name" value="Cyclin_PHO80-like"/>
</dbReference>
<dbReference type="CDD" id="cd20557">
    <property type="entry name" value="CYCLIN_ScPCL1-like"/>
    <property type="match status" value="1"/>
</dbReference>
<dbReference type="InterPro" id="IPR006671">
    <property type="entry name" value="Cyclin_N"/>
</dbReference>
<dbReference type="GO" id="GO:0051726">
    <property type="term" value="P:regulation of cell cycle"/>
    <property type="evidence" value="ECO:0007669"/>
    <property type="project" value="InterPro"/>
</dbReference>
<gene>
    <name evidence="2" type="primary">TPHA0A03250</name>
    <name evidence="2" type="ordered locus">TPHA_0A03250</name>
</gene>
<evidence type="ECO:0000313" key="3">
    <source>
        <dbReference type="Proteomes" id="UP000005666"/>
    </source>
</evidence>
<dbReference type="GO" id="GO:0016538">
    <property type="term" value="F:cyclin-dependent protein serine/threonine kinase regulator activity"/>
    <property type="evidence" value="ECO:0007669"/>
    <property type="project" value="TreeGrafter"/>
</dbReference>
<reference evidence="2 3" key="1">
    <citation type="journal article" date="2011" name="Proc. Natl. Acad. Sci. U.S.A.">
        <title>Evolutionary erosion of yeast sex chromosomes by mating-type switching accidents.</title>
        <authorList>
            <person name="Gordon J.L."/>
            <person name="Armisen D."/>
            <person name="Proux-Wera E."/>
            <person name="Oheigeartaigh S.S."/>
            <person name="Byrne K.P."/>
            <person name="Wolfe K.H."/>
        </authorList>
    </citation>
    <scope>NUCLEOTIDE SEQUENCE [LARGE SCALE GENOMIC DNA]</scope>
    <source>
        <strain evidence="3">ATCC 24235 / CBS 4417 / NBRC 1672 / NRRL Y-8282 / UCD 70-5</strain>
    </source>
</reference>
<feature type="domain" description="Cyclin N-terminal" evidence="1">
    <location>
        <begin position="49"/>
        <end position="145"/>
    </location>
</feature>
<dbReference type="STRING" id="1071381.G8BNC4"/>
<proteinExistence type="predicted"/>
<accession>G8BNC4</accession>
<dbReference type="InterPro" id="IPR012104">
    <property type="entry name" value="PHO85_cyclin_1/2/9"/>
</dbReference>
<protein>
    <recommendedName>
        <fullName evidence="1">Cyclin N-terminal domain-containing protein</fullName>
    </recommendedName>
</protein>
<dbReference type="AlphaFoldDB" id="G8BNC4"/>
<name>G8BNC4_TETPH</name>
<dbReference type="eggNOG" id="KOG1674">
    <property type="taxonomic scope" value="Eukaryota"/>
</dbReference>
<dbReference type="RefSeq" id="XP_003683836.1">
    <property type="nucleotide sequence ID" value="XM_003683788.1"/>
</dbReference>
<dbReference type="PANTHER" id="PTHR15615:SF10">
    <property type="entry name" value="PHO85 CYCLIN-2-RELATED"/>
    <property type="match status" value="1"/>
</dbReference>
<dbReference type="GeneID" id="11532524"/>
<evidence type="ECO:0000313" key="2">
    <source>
        <dbReference type="EMBL" id="CCE61402.1"/>
    </source>
</evidence>
<dbReference type="KEGG" id="tpf:TPHA_0A03250"/>
<organism evidence="2 3">
    <name type="scientific">Tetrapisispora phaffii (strain ATCC 24235 / CBS 4417 / NBRC 1672 / NRRL Y-8282 / UCD 70-5)</name>
    <name type="common">Yeast</name>
    <name type="synonym">Fabospora phaffii</name>
    <dbReference type="NCBI Taxonomy" id="1071381"/>
    <lineage>
        <taxon>Eukaryota</taxon>
        <taxon>Fungi</taxon>
        <taxon>Dikarya</taxon>
        <taxon>Ascomycota</taxon>
        <taxon>Saccharomycotina</taxon>
        <taxon>Saccharomycetes</taxon>
        <taxon>Saccharomycetales</taxon>
        <taxon>Saccharomycetaceae</taxon>
        <taxon>Tetrapisispora</taxon>
    </lineage>
</organism>
<dbReference type="EMBL" id="HE612856">
    <property type="protein sequence ID" value="CCE61402.1"/>
    <property type="molecule type" value="Genomic_DNA"/>
</dbReference>
<dbReference type="GO" id="GO:0000307">
    <property type="term" value="C:cyclin-dependent protein kinase holoenzyme complex"/>
    <property type="evidence" value="ECO:0007669"/>
    <property type="project" value="UniProtKB-ARBA"/>
</dbReference>
<dbReference type="Pfam" id="PF00134">
    <property type="entry name" value="Cyclin_N"/>
    <property type="match status" value="1"/>
</dbReference>
<dbReference type="OMA" id="ELNITHQ"/>